<evidence type="ECO:0000256" key="3">
    <source>
        <dbReference type="ARBA" id="ARBA00022989"/>
    </source>
</evidence>
<dbReference type="RefSeq" id="WP_106291378.1">
    <property type="nucleotide sequence ID" value="NZ_CAWNTC010000205.1"/>
</dbReference>
<dbReference type="Gene3D" id="1.10.3680.10">
    <property type="entry name" value="TerB-like"/>
    <property type="match status" value="1"/>
</dbReference>
<comment type="subcellular location">
    <subcellularLocation>
        <location evidence="1">Endomembrane system</location>
        <topology evidence="1">Multi-pass membrane protein</topology>
    </subcellularLocation>
</comment>
<name>A0A2T1BXR8_9CYAN</name>
<evidence type="ECO:0000259" key="5">
    <source>
        <dbReference type="Pfam" id="PF06803"/>
    </source>
</evidence>
<accession>A0A2T1BXR8</accession>
<dbReference type="SUPFAM" id="SSF158682">
    <property type="entry name" value="TerB-like"/>
    <property type="match status" value="1"/>
</dbReference>
<evidence type="ECO:0000256" key="4">
    <source>
        <dbReference type="ARBA" id="ARBA00023136"/>
    </source>
</evidence>
<dbReference type="GO" id="GO:0012505">
    <property type="term" value="C:endomembrane system"/>
    <property type="evidence" value="ECO:0007669"/>
    <property type="project" value="UniProtKB-SubCell"/>
</dbReference>
<gene>
    <name evidence="6" type="ORF">C7B64_21880</name>
</gene>
<evidence type="ECO:0000256" key="1">
    <source>
        <dbReference type="ARBA" id="ARBA00004127"/>
    </source>
</evidence>
<proteinExistence type="predicted"/>
<protein>
    <recommendedName>
        <fullName evidence="5">DUF1232 domain-containing protein</fullName>
    </recommendedName>
</protein>
<dbReference type="Proteomes" id="UP000238762">
    <property type="component" value="Unassembled WGS sequence"/>
</dbReference>
<evidence type="ECO:0000256" key="2">
    <source>
        <dbReference type="ARBA" id="ARBA00022692"/>
    </source>
</evidence>
<dbReference type="Pfam" id="PF06803">
    <property type="entry name" value="DUF1232"/>
    <property type="match status" value="1"/>
</dbReference>
<reference evidence="6 7" key="1">
    <citation type="submission" date="2018-02" db="EMBL/GenBank/DDBJ databases">
        <authorList>
            <person name="Cohen D.B."/>
            <person name="Kent A.D."/>
        </authorList>
    </citation>
    <scope>NUCLEOTIDE SEQUENCE [LARGE SCALE GENOMIC DNA]</scope>
    <source>
        <strain evidence="6 7">CCAP 1448/3</strain>
    </source>
</reference>
<keyword evidence="3" id="KW-1133">Transmembrane helix</keyword>
<comment type="caution">
    <text evidence="6">The sequence shown here is derived from an EMBL/GenBank/DDBJ whole genome shotgun (WGS) entry which is preliminary data.</text>
</comment>
<reference evidence="6 7" key="2">
    <citation type="submission" date="2018-03" db="EMBL/GenBank/DDBJ databases">
        <title>The ancient ancestry and fast evolution of plastids.</title>
        <authorList>
            <person name="Moore K.R."/>
            <person name="Magnabosco C."/>
            <person name="Momper L."/>
            <person name="Gold D.A."/>
            <person name="Bosak T."/>
            <person name="Fournier G.P."/>
        </authorList>
    </citation>
    <scope>NUCLEOTIDE SEQUENCE [LARGE SCALE GENOMIC DNA]</scope>
    <source>
        <strain evidence="6 7">CCAP 1448/3</strain>
    </source>
</reference>
<keyword evidence="2" id="KW-0812">Transmembrane</keyword>
<dbReference type="InterPro" id="IPR010652">
    <property type="entry name" value="DUF1232"/>
</dbReference>
<dbReference type="InterPro" id="IPR029024">
    <property type="entry name" value="TerB-like"/>
</dbReference>
<evidence type="ECO:0000313" key="6">
    <source>
        <dbReference type="EMBL" id="PSB00748.1"/>
    </source>
</evidence>
<dbReference type="EMBL" id="PVWJ01000164">
    <property type="protein sequence ID" value="PSB00748.1"/>
    <property type="molecule type" value="Genomic_DNA"/>
</dbReference>
<keyword evidence="7" id="KW-1185">Reference proteome</keyword>
<sequence>MNNWFNSALKAAGGTASNLGKNISETTSDLVKTVQGWLPFSDEDTLAFFAVLFAVAAADGEIGEDELSMIFSSPDVDKLSVEGKKKLQTYSCNPPSLEEAIEKLSKANQELKFGLIFYILNLVWVDGVMTLGETEAIKIARQKLEINAVQVEAIEKFIKLLAKVRNEQSQEALEEVKAATERMKKVGVPIGALVHSQKEPEKMEYSDDKFWEKMREFGLQAGKGLVEQAFTMWYIMHDSNIPTQAKLIVGGALAYWILPVDMVPDILPVVGFTDDLPIIGSAFASIAMNITPDIIANARQQTEALFAGKAVLEGEIIDINSKN</sequence>
<organism evidence="6 7">
    <name type="scientific">Merismopedia glauca CCAP 1448/3</name>
    <dbReference type="NCBI Taxonomy" id="1296344"/>
    <lineage>
        <taxon>Bacteria</taxon>
        <taxon>Bacillati</taxon>
        <taxon>Cyanobacteriota</taxon>
        <taxon>Cyanophyceae</taxon>
        <taxon>Synechococcales</taxon>
        <taxon>Merismopediaceae</taxon>
        <taxon>Merismopedia</taxon>
    </lineage>
</organism>
<keyword evidence="4" id="KW-0472">Membrane</keyword>
<evidence type="ECO:0000313" key="7">
    <source>
        <dbReference type="Proteomes" id="UP000238762"/>
    </source>
</evidence>
<dbReference type="OrthoDB" id="9793277at2"/>
<dbReference type="AlphaFoldDB" id="A0A2T1BXR8"/>
<feature type="domain" description="DUF1232" evidence="5">
    <location>
        <begin position="245"/>
        <end position="278"/>
    </location>
</feature>